<proteinExistence type="predicted"/>
<evidence type="ECO:0000313" key="1">
    <source>
        <dbReference type="EMBL" id="WFD15711.1"/>
    </source>
</evidence>
<accession>A0AAJ5Z5S7</accession>
<dbReference type="EMBL" id="CP119918">
    <property type="protein sequence ID" value="WFD15711.1"/>
    <property type="molecule type" value="Genomic_DNA"/>
</dbReference>
<dbReference type="Proteomes" id="UP001217582">
    <property type="component" value="Chromosome 3"/>
</dbReference>
<organism evidence="1 2">
    <name type="scientific">Malassezia arunalokei</name>
    <dbReference type="NCBI Taxonomy" id="1514897"/>
    <lineage>
        <taxon>Eukaryota</taxon>
        <taxon>Fungi</taxon>
        <taxon>Dikarya</taxon>
        <taxon>Basidiomycota</taxon>
        <taxon>Ustilaginomycotina</taxon>
        <taxon>Malasseziomycetes</taxon>
        <taxon>Malasseziales</taxon>
        <taxon>Malasseziaceae</taxon>
        <taxon>Malassezia</taxon>
    </lineage>
</organism>
<sequence length="411" mass="45017">MAIHAWRMTLRPAARLAVVPRTVRAYATQRTSKMSFVSKLFSDPVIETIVVASRIARILLGSVLVVGGTTLVAWEGMHQYVEHAAMPSRRPRLVDADDKYGFAADAHLDAWTQCEHTDSRLGMFGRHMVRSAWMAQHWGSGITPSVMFGHRTGNMDVQAATENQGLRMAEQFLHTSLHIAESKNIAVPDEVASGTAPDPAAVRLELWLASIREQLGTPASLERAINACEKVYDVVPDDMLRTYVATRLGTQYTLLGKTGDGVAWLDRAMKLGGTRTNTSDAVDALLARRIPALAPRDERTTLSILQTLSALHAHQPKGLHQALRTQLAALQLASAAASPTPTSRDGVLHRLWVEQKQSVLAMHVAETLYALKPHRSRIIARLWPSLVDAQPSQAAHGSLQRVIAQPPYATS</sequence>
<protein>
    <submittedName>
        <fullName evidence="1">Uncharacterized protein</fullName>
    </submittedName>
</protein>
<keyword evidence="2" id="KW-1185">Reference proteome</keyword>
<name>A0AAJ5Z5S7_9BASI</name>
<gene>
    <name evidence="1" type="ORF">MARU1_001733</name>
</gene>
<reference evidence="1 2" key="1">
    <citation type="submission" date="2023-03" db="EMBL/GenBank/DDBJ databases">
        <title>Mating type loci evolution in Malassezia.</title>
        <authorList>
            <person name="Coelho M.A."/>
        </authorList>
    </citation>
    <scope>NUCLEOTIDE SEQUENCE [LARGE SCALE GENOMIC DNA]</scope>
    <source>
        <strain evidence="1 2">CBS 13387</strain>
    </source>
</reference>
<dbReference type="AlphaFoldDB" id="A0AAJ5Z5S7"/>
<evidence type="ECO:0000313" key="2">
    <source>
        <dbReference type="Proteomes" id="UP001217582"/>
    </source>
</evidence>